<name>A0ABY4VZM0_9PROT</name>
<evidence type="ECO:0000256" key="5">
    <source>
        <dbReference type="SAM" id="Phobius"/>
    </source>
</evidence>
<feature type="transmembrane region" description="Helical" evidence="5">
    <location>
        <begin position="6"/>
        <end position="26"/>
    </location>
</feature>
<dbReference type="EMBL" id="CP098747">
    <property type="protein sequence ID" value="USG60380.1"/>
    <property type="molecule type" value="Genomic_DNA"/>
</dbReference>
<evidence type="ECO:0000256" key="4">
    <source>
        <dbReference type="ARBA" id="ARBA00023136"/>
    </source>
</evidence>
<feature type="transmembrane region" description="Helical" evidence="5">
    <location>
        <begin position="201"/>
        <end position="222"/>
    </location>
</feature>
<protein>
    <submittedName>
        <fullName evidence="7">NnrU family protein</fullName>
    </submittedName>
</protein>
<evidence type="ECO:0000256" key="3">
    <source>
        <dbReference type="ARBA" id="ARBA00022989"/>
    </source>
</evidence>
<dbReference type="Gene3D" id="1.20.120.1630">
    <property type="match status" value="1"/>
</dbReference>
<keyword evidence="8" id="KW-1185">Reference proteome</keyword>
<dbReference type="InterPro" id="IPR009915">
    <property type="entry name" value="NnrU_dom"/>
</dbReference>
<comment type="subcellular location">
    <subcellularLocation>
        <location evidence="1">Membrane</location>
        <topology evidence="1">Multi-pass membrane protein</topology>
    </subcellularLocation>
</comment>
<evidence type="ECO:0000313" key="7">
    <source>
        <dbReference type="EMBL" id="USG60380.1"/>
    </source>
</evidence>
<feature type="transmembrane region" description="Helical" evidence="5">
    <location>
        <begin position="145"/>
        <end position="162"/>
    </location>
</feature>
<evidence type="ECO:0000313" key="8">
    <source>
        <dbReference type="Proteomes" id="UP001056291"/>
    </source>
</evidence>
<keyword evidence="4 5" id="KW-0472">Membrane</keyword>
<keyword evidence="3 5" id="KW-1133">Transmembrane helix</keyword>
<reference evidence="7" key="1">
    <citation type="submission" date="2022-06" db="EMBL/GenBank/DDBJ databases">
        <title>Sneathiella actinostolidae sp. nov., isolated from a sea anemonein the Western Pacific Ocean.</title>
        <authorList>
            <person name="Wei M.J."/>
        </authorList>
    </citation>
    <scope>NUCLEOTIDE SEQUENCE</scope>
    <source>
        <strain evidence="7">PHK-P5</strain>
    </source>
</reference>
<sequence>MTGSLFMLSAAMIVFLAIHIIPSSYLRVAIVSKVGTGAYLGLFSLLSIAAFAWVIYAYIQTPFGAPIWDAGNAGLYLGTVLMPIAFVLFVSAYTSPNPTTLGGDKLVDKEFAYSGINAITRHPLMWSIILWSIVHVVNNSDSTSIIFFGGFGVLALAGTFLIDAKKAQQLAEGWDRYAARTSNFPFLALIQGRATFSFKPLWWRILLGLFVFAAVFHFHSSLFGVSPVPMSY</sequence>
<keyword evidence="2 5" id="KW-0812">Transmembrane</keyword>
<evidence type="ECO:0000256" key="1">
    <source>
        <dbReference type="ARBA" id="ARBA00004141"/>
    </source>
</evidence>
<organism evidence="7 8">
    <name type="scientific">Sneathiella marina</name>
    <dbReference type="NCBI Taxonomy" id="2950108"/>
    <lineage>
        <taxon>Bacteria</taxon>
        <taxon>Pseudomonadati</taxon>
        <taxon>Pseudomonadota</taxon>
        <taxon>Alphaproteobacteria</taxon>
        <taxon>Sneathiellales</taxon>
        <taxon>Sneathiellaceae</taxon>
        <taxon>Sneathiella</taxon>
    </lineage>
</organism>
<proteinExistence type="predicted"/>
<gene>
    <name evidence="7" type="ORF">NBZ79_14505</name>
</gene>
<dbReference type="RefSeq" id="WP_251933261.1">
    <property type="nucleotide sequence ID" value="NZ_CP098747.1"/>
</dbReference>
<dbReference type="Proteomes" id="UP001056291">
    <property type="component" value="Chromosome"/>
</dbReference>
<evidence type="ECO:0000256" key="2">
    <source>
        <dbReference type="ARBA" id="ARBA00022692"/>
    </source>
</evidence>
<evidence type="ECO:0000259" key="6">
    <source>
        <dbReference type="Pfam" id="PF07298"/>
    </source>
</evidence>
<accession>A0ABY4VZM0</accession>
<feature type="transmembrane region" description="Helical" evidence="5">
    <location>
        <begin position="71"/>
        <end position="90"/>
    </location>
</feature>
<feature type="domain" description="NnrU" evidence="6">
    <location>
        <begin position="7"/>
        <end position="227"/>
    </location>
</feature>
<feature type="transmembrane region" description="Helical" evidence="5">
    <location>
        <begin position="111"/>
        <end position="133"/>
    </location>
</feature>
<feature type="transmembrane region" description="Helical" evidence="5">
    <location>
        <begin position="38"/>
        <end position="59"/>
    </location>
</feature>
<dbReference type="Pfam" id="PF07298">
    <property type="entry name" value="NnrU"/>
    <property type="match status" value="1"/>
</dbReference>